<dbReference type="GeneID" id="31003527"/>
<dbReference type="InterPro" id="IPR006073">
    <property type="entry name" value="GTP-bd"/>
</dbReference>
<dbReference type="Proteomes" id="UP000214365">
    <property type="component" value="Unassembled WGS sequence"/>
</dbReference>
<evidence type="ECO:0000256" key="4">
    <source>
        <dbReference type="ARBA" id="ARBA00023134"/>
    </source>
</evidence>
<dbReference type="SUPFAM" id="SSF52540">
    <property type="entry name" value="P-loop containing nucleoside triphosphate hydrolases"/>
    <property type="match status" value="1"/>
</dbReference>
<proteinExistence type="predicted"/>
<feature type="region of interest" description="Disordered" evidence="5">
    <location>
        <begin position="320"/>
        <end position="359"/>
    </location>
</feature>
<evidence type="ECO:0000313" key="8">
    <source>
        <dbReference type="Proteomes" id="UP000214365"/>
    </source>
</evidence>
<dbReference type="EMBL" id="LFMY01000004">
    <property type="protein sequence ID" value="OKL61604.1"/>
    <property type="molecule type" value="Genomic_DNA"/>
</dbReference>
<evidence type="ECO:0000256" key="1">
    <source>
        <dbReference type="ARBA" id="ARBA00022723"/>
    </source>
</evidence>
<evidence type="ECO:0000256" key="5">
    <source>
        <dbReference type="SAM" id="MobiDB-lite"/>
    </source>
</evidence>
<dbReference type="CDD" id="cd01876">
    <property type="entry name" value="YihA_EngB"/>
    <property type="match status" value="1"/>
</dbReference>
<dbReference type="InterPro" id="IPR027417">
    <property type="entry name" value="P-loop_NTPase"/>
</dbReference>
<evidence type="ECO:0000313" key="7">
    <source>
        <dbReference type="EMBL" id="OKL61604.1"/>
    </source>
</evidence>
<organism evidence="7 8">
    <name type="scientific">Talaromyces atroroseus</name>
    <dbReference type="NCBI Taxonomy" id="1441469"/>
    <lineage>
        <taxon>Eukaryota</taxon>
        <taxon>Fungi</taxon>
        <taxon>Dikarya</taxon>
        <taxon>Ascomycota</taxon>
        <taxon>Pezizomycotina</taxon>
        <taxon>Eurotiomycetes</taxon>
        <taxon>Eurotiomycetidae</taxon>
        <taxon>Eurotiales</taxon>
        <taxon>Trichocomaceae</taxon>
        <taxon>Talaromyces</taxon>
        <taxon>Talaromyces sect. Trachyspermi</taxon>
    </lineage>
</organism>
<dbReference type="InterPro" id="IPR052279">
    <property type="entry name" value="EngB_GTPase"/>
</dbReference>
<dbReference type="FunFam" id="3.40.50.300:FF:001874">
    <property type="entry name" value="GTP binding protein (EngB), putative"/>
    <property type="match status" value="1"/>
</dbReference>
<feature type="region of interest" description="Disordered" evidence="5">
    <location>
        <begin position="15"/>
        <end position="45"/>
    </location>
</feature>
<dbReference type="Gene3D" id="3.40.50.300">
    <property type="entry name" value="P-loop containing nucleotide triphosphate hydrolases"/>
    <property type="match status" value="1"/>
</dbReference>
<dbReference type="PANTHER" id="PTHR46498:SF1">
    <property type="entry name" value="GTP-BINDING PROTEIN 8"/>
    <property type="match status" value="1"/>
</dbReference>
<dbReference type="STRING" id="1441469.A0A225ATC0"/>
<reference evidence="7 8" key="1">
    <citation type="submission" date="2015-06" db="EMBL/GenBank/DDBJ databases">
        <title>Talaromyces atroroseus IBT 11181 draft genome.</title>
        <authorList>
            <person name="Rasmussen K.B."/>
            <person name="Rasmussen S."/>
            <person name="Petersen B."/>
            <person name="Sicheritz-Ponten T."/>
            <person name="Mortensen U.H."/>
            <person name="Thrane U."/>
        </authorList>
    </citation>
    <scope>NUCLEOTIDE SEQUENCE [LARGE SCALE GENOMIC DNA]</scope>
    <source>
        <strain evidence="7 8">IBT 11181</strain>
    </source>
</reference>
<dbReference type="PRINTS" id="PR00326">
    <property type="entry name" value="GTP1OBG"/>
</dbReference>
<keyword evidence="2" id="KW-0547">Nucleotide-binding</keyword>
<keyword evidence="4" id="KW-0342">GTP-binding</keyword>
<dbReference type="InterPro" id="IPR030393">
    <property type="entry name" value="G_ENGB_dom"/>
</dbReference>
<dbReference type="GO" id="GO:0046872">
    <property type="term" value="F:metal ion binding"/>
    <property type="evidence" value="ECO:0007669"/>
    <property type="project" value="UniProtKB-KW"/>
</dbReference>
<dbReference type="GO" id="GO:0005525">
    <property type="term" value="F:GTP binding"/>
    <property type="evidence" value="ECO:0007669"/>
    <property type="project" value="UniProtKB-KW"/>
</dbReference>
<gene>
    <name evidence="7" type="ORF">UA08_03772</name>
</gene>
<keyword evidence="1" id="KW-0479">Metal-binding</keyword>
<evidence type="ECO:0000256" key="3">
    <source>
        <dbReference type="ARBA" id="ARBA00022842"/>
    </source>
</evidence>
<accession>A0A225ATC0</accession>
<evidence type="ECO:0000259" key="6">
    <source>
        <dbReference type="PROSITE" id="PS51706"/>
    </source>
</evidence>
<protein>
    <recommendedName>
        <fullName evidence="6">EngB-type G domain-containing protein</fullName>
    </recommendedName>
</protein>
<feature type="compositionally biased region" description="Basic residues" evidence="5">
    <location>
        <begin position="342"/>
        <end position="352"/>
    </location>
</feature>
<keyword evidence="8" id="KW-1185">Reference proteome</keyword>
<name>A0A225ATC0_TALAT</name>
<sequence>MRKPPLLSAHRLYGTGSRISQQQHQQQKRCLQSTTTKSQTSDRKAPGRIIFDDLKPTDLAAYWDTEPPLQSDLQAAQRFFAPSRHSPVKLFSAAQFRTIPGDSKEPEVAFLGRSNVGKSSLINAILGEDICYASGTPGRTKIMNAFGIGGTKGGESKIVLLDMPGYGKASQSAQGVEIMKYLQKRKQLRRTYVLIDLLHGFKDTDNQILSLLRKYGISHQIIISKVDRILSSKSKKLTDFHVQRAVSGVRLERLQKLLEDVRSTVQPDPSMGEGPGALGEILSCCATRKVNAAVDKSYLGINAVRWSIMKATGFDGTIQPVGLKAPESLPSDSEPEPESKHRTGRLRLKGLRARRESKI</sequence>
<dbReference type="AlphaFoldDB" id="A0A225ATC0"/>
<dbReference type="Pfam" id="PF01926">
    <property type="entry name" value="MMR_HSR1"/>
    <property type="match status" value="1"/>
</dbReference>
<feature type="compositionally biased region" description="Polar residues" evidence="5">
    <location>
        <begin position="28"/>
        <end position="39"/>
    </location>
</feature>
<evidence type="ECO:0000256" key="2">
    <source>
        <dbReference type="ARBA" id="ARBA00022741"/>
    </source>
</evidence>
<keyword evidence="3" id="KW-0460">Magnesium</keyword>
<comment type="caution">
    <text evidence="7">The sequence shown here is derived from an EMBL/GenBank/DDBJ whole genome shotgun (WGS) entry which is preliminary data.</text>
</comment>
<dbReference type="PANTHER" id="PTHR46498">
    <property type="entry name" value="GTP-BINDING PROTEIN 8"/>
    <property type="match status" value="1"/>
</dbReference>
<dbReference type="RefSeq" id="XP_020121725.1">
    <property type="nucleotide sequence ID" value="XM_020266108.1"/>
</dbReference>
<dbReference type="OrthoDB" id="391988at2759"/>
<dbReference type="PROSITE" id="PS51706">
    <property type="entry name" value="G_ENGB"/>
    <property type="match status" value="1"/>
</dbReference>
<feature type="domain" description="EngB-type G" evidence="6">
    <location>
        <begin position="104"/>
        <end position="267"/>
    </location>
</feature>
<dbReference type="GO" id="GO:0005739">
    <property type="term" value="C:mitochondrion"/>
    <property type="evidence" value="ECO:0007669"/>
    <property type="project" value="TreeGrafter"/>
</dbReference>